<accession>A0A9D0Z2X6</accession>
<dbReference type="NCBIfam" id="TIGR00715">
    <property type="entry name" value="precor6x_red"/>
    <property type="match status" value="1"/>
</dbReference>
<evidence type="ECO:0000313" key="5">
    <source>
        <dbReference type="Proteomes" id="UP000886796"/>
    </source>
</evidence>
<dbReference type="GO" id="GO:0016994">
    <property type="term" value="F:precorrin-6A reductase activity"/>
    <property type="evidence" value="ECO:0007669"/>
    <property type="project" value="UniProtKB-EC"/>
</dbReference>
<dbReference type="PANTHER" id="PTHR36925:SF1">
    <property type="entry name" value="COBALT-PRECORRIN-6A REDUCTASE"/>
    <property type="match status" value="1"/>
</dbReference>
<keyword evidence="2" id="KW-0169">Cobalamin biosynthesis</keyword>
<dbReference type="GO" id="GO:0009236">
    <property type="term" value="P:cobalamin biosynthetic process"/>
    <property type="evidence" value="ECO:0007669"/>
    <property type="project" value="UniProtKB-KW"/>
</dbReference>
<dbReference type="PROSITE" id="PS51014">
    <property type="entry name" value="COBK_CBIJ"/>
    <property type="match status" value="1"/>
</dbReference>
<evidence type="ECO:0000256" key="2">
    <source>
        <dbReference type="ARBA" id="ARBA00022573"/>
    </source>
</evidence>
<organism evidence="4 5">
    <name type="scientific">Candidatus Faecousia excrementigallinarum</name>
    <dbReference type="NCBI Taxonomy" id="2840806"/>
    <lineage>
        <taxon>Bacteria</taxon>
        <taxon>Bacillati</taxon>
        <taxon>Bacillota</taxon>
        <taxon>Clostridia</taxon>
        <taxon>Eubacteriales</taxon>
        <taxon>Oscillospiraceae</taxon>
        <taxon>Faecousia</taxon>
    </lineage>
</organism>
<comment type="caution">
    <text evidence="4">The sequence shown here is derived from an EMBL/GenBank/DDBJ whole genome shotgun (WGS) entry which is preliminary data.</text>
</comment>
<dbReference type="InterPro" id="IPR003723">
    <property type="entry name" value="Precorrin-6x_reduct"/>
</dbReference>
<proteinExistence type="predicted"/>
<evidence type="ECO:0000256" key="1">
    <source>
        <dbReference type="ARBA" id="ARBA00004953"/>
    </source>
</evidence>
<dbReference type="Proteomes" id="UP000886796">
    <property type="component" value="Unassembled WGS sequence"/>
</dbReference>
<evidence type="ECO:0000313" key="4">
    <source>
        <dbReference type="EMBL" id="HIQ66928.1"/>
    </source>
</evidence>
<keyword evidence="3 4" id="KW-0560">Oxidoreductase</keyword>
<comment type="pathway">
    <text evidence="1">Cofactor biosynthesis; adenosylcobalamin biosynthesis.</text>
</comment>
<evidence type="ECO:0000256" key="3">
    <source>
        <dbReference type="ARBA" id="ARBA00023002"/>
    </source>
</evidence>
<reference evidence="4" key="2">
    <citation type="journal article" date="2021" name="PeerJ">
        <title>Extensive microbial diversity within the chicken gut microbiome revealed by metagenomics and culture.</title>
        <authorList>
            <person name="Gilroy R."/>
            <person name="Ravi A."/>
            <person name="Getino M."/>
            <person name="Pursley I."/>
            <person name="Horton D.L."/>
            <person name="Alikhan N.F."/>
            <person name="Baker D."/>
            <person name="Gharbi K."/>
            <person name="Hall N."/>
            <person name="Watson M."/>
            <person name="Adriaenssens E.M."/>
            <person name="Foster-Nyarko E."/>
            <person name="Jarju S."/>
            <person name="Secka A."/>
            <person name="Antonio M."/>
            <person name="Oren A."/>
            <person name="Chaudhuri R.R."/>
            <person name="La Ragione R."/>
            <person name="Hildebrand F."/>
            <person name="Pallen M.J."/>
        </authorList>
    </citation>
    <scope>NUCLEOTIDE SEQUENCE</scope>
    <source>
        <strain evidence="4">13361</strain>
    </source>
</reference>
<sequence>MKHIVIFGGTTEGRELAEALAGKPLSLTVCVATEYGREEQGELPGVEVHSGRLDAAGMETLLREADLCVDATHPYAKEVSKNIRTACESSGTPYRRLLRKASLQPESAVTVDSAKAAAEYLKDKAGNVLLTTGSKELASYEGMERQRLFPRVLPLMESLQLCEAAEIPHKNILALQGPFSRELNEAIIRQYGISWLVTKDGGAVGGFAEKVEAAENTGARLVVIARPEETGLDFETVLRECEDLLWK</sequence>
<gene>
    <name evidence="4" type="primary">cobK</name>
    <name evidence="4" type="ORF">IAB74_00255</name>
</gene>
<dbReference type="EC" id="1.3.1.54" evidence="4"/>
<dbReference type="Pfam" id="PF02571">
    <property type="entry name" value="CbiJ"/>
    <property type="match status" value="1"/>
</dbReference>
<name>A0A9D0Z2X6_9FIRM</name>
<reference evidence="4" key="1">
    <citation type="submission" date="2020-10" db="EMBL/GenBank/DDBJ databases">
        <authorList>
            <person name="Gilroy R."/>
        </authorList>
    </citation>
    <scope>NUCLEOTIDE SEQUENCE</scope>
    <source>
        <strain evidence="4">13361</strain>
    </source>
</reference>
<protein>
    <submittedName>
        <fullName evidence="4">Precorrin-6A reductase</fullName>
        <ecNumber evidence="4">1.3.1.54</ecNumber>
    </submittedName>
</protein>
<dbReference type="EMBL" id="DVFK01000006">
    <property type="protein sequence ID" value="HIQ66928.1"/>
    <property type="molecule type" value="Genomic_DNA"/>
</dbReference>
<dbReference type="PANTHER" id="PTHR36925">
    <property type="entry name" value="COBALT-PRECORRIN-6A REDUCTASE"/>
    <property type="match status" value="1"/>
</dbReference>
<dbReference type="AlphaFoldDB" id="A0A9D0Z2X6"/>